<name>A0AAE9M790_ACIPI</name>
<dbReference type="RefSeq" id="WP_087537437.1">
    <property type="nucleotide sequence ID" value="NZ_CP029610.1"/>
</dbReference>
<accession>A0AAE9M790</accession>
<evidence type="ECO:0000313" key="1">
    <source>
        <dbReference type="EMBL" id="USU93561.1"/>
    </source>
</evidence>
<dbReference type="PANTHER" id="PTHR36154:SF1">
    <property type="entry name" value="DNA-BINDING TRANSCRIPTIONAL ACTIVATOR ALPA"/>
    <property type="match status" value="1"/>
</dbReference>
<dbReference type="AlphaFoldDB" id="A0AAE9M790"/>
<proteinExistence type="predicted"/>
<dbReference type="InterPro" id="IPR010260">
    <property type="entry name" value="AlpA"/>
</dbReference>
<dbReference type="EMBL" id="CP095407">
    <property type="protein sequence ID" value="USU93561.1"/>
    <property type="molecule type" value="Genomic_DNA"/>
</dbReference>
<dbReference type="InterPro" id="IPR052931">
    <property type="entry name" value="Prophage_regulatory_activator"/>
</dbReference>
<dbReference type="Pfam" id="PF05930">
    <property type="entry name" value="Phage_AlpA"/>
    <property type="match status" value="1"/>
</dbReference>
<sequence length="76" mass="9005">MTNLVEYQYRILNIKAVIEITALSRSTIYEMINPKSDYYDANFPKPIHLTQNRVGWVSQEIYDWLESKIAQRSEAH</sequence>
<reference evidence="1" key="1">
    <citation type="submission" date="2022-04" db="EMBL/GenBank/DDBJ databases">
        <title>Emergence of ST220 Acinetobacter pittii strain in bloodstream infection, which co-producing chromosomal NDM-1 and OXA-820 carbapenemases.</title>
        <authorList>
            <person name="Tian C."/>
            <person name="Xing M."/>
            <person name="Fu L."/>
            <person name="Xia D."/>
        </authorList>
    </citation>
    <scope>NUCLEOTIDE SEQUENCE</scope>
    <source>
        <strain evidence="1">TCM</strain>
    </source>
</reference>
<organism evidence="1 2">
    <name type="scientific">Acinetobacter pittii</name>
    <name type="common">Acinetobacter genomosp. 3</name>
    <dbReference type="NCBI Taxonomy" id="48296"/>
    <lineage>
        <taxon>Bacteria</taxon>
        <taxon>Pseudomonadati</taxon>
        <taxon>Pseudomonadota</taxon>
        <taxon>Gammaproteobacteria</taxon>
        <taxon>Moraxellales</taxon>
        <taxon>Moraxellaceae</taxon>
        <taxon>Acinetobacter</taxon>
        <taxon>Acinetobacter calcoaceticus/baumannii complex</taxon>
    </lineage>
</organism>
<dbReference type="Gene3D" id="1.10.238.160">
    <property type="match status" value="1"/>
</dbReference>
<evidence type="ECO:0000313" key="2">
    <source>
        <dbReference type="Proteomes" id="UP001055514"/>
    </source>
</evidence>
<dbReference type="Proteomes" id="UP001055514">
    <property type="component" value="Chromosome"/>
</dbReference>
<gene>
    <name evidence="1" type="ORF">MWH18_14535</name>
</gene>
<protein>
    <submittedName>
        <fullName evidence="1">AlpA family transcriptional regulator</fullName>
    </submittedName>
</protein>
<dbReference type="PANTHER" id="PTHR36154">
    <property type="entry name" value="DNA-BINDING TRANSCRIPTIONAL ACTIVATOR ALPA"/>
    <property type="match status" value="1"/>
</dbReference>